<dbReference type="FunFam" id="3.30.200.20:FF:000234">
    <property type="entry name" value="Proto-oncogene tyrosine-protein kinase receptor Ret"/>
    <property type="match status" value="1"/>
</dbReference>
<dbReference type="InterPro" id="IPR050122">
    <property type="entry name" value="RTK"/>
</dbReference>
<evidence type="ECO:0000259" key="17">
    <source>
        <dbReference type="PROSITE" id="PS50011"/>
    </source>
</evidence>
<dbReference type="SUPFAM" id="SSF56112">
    <property type="entry name" value="Protein kinase-like (PK-like)"/>
    <property type="match status" value="1"/>
</dbReference>
<evidence type="ECO:0000313" key="22">
    <source>
        <dbReference type="RefSeq" id="XP_036356473.1"/>
    </source>
</evidence>
<dbReference type="PROSITE" id="PS00107">
    <property type="entry name" value="PROTEIN_KINASE_ATP"/>
    <property type="match status" value="1"/>
</dbReference>
<evidence type="ECO:0000256" key="15">
    <source>
        <dbReference type="SAM" id="MobiDB-lite"/>
    </source>
</evidence>
<evidence type="ECO:0000256" key="8">
    <source>
        <dbReference type="ARBA" id="ARBA00022840"/>
    </source>
</evidence>
<reference evidence="19 20" key="1">
    <citation type="submission" date="2025-08" db="UniProtKB">
        <authorList>
            <consortium name="RefSeq"/>
        </authorList>
    </citation>
    <scope>IDENTIFICATION</scope>
</reference>
<dbReference type="RefSeq" id="XP_036356473.1">
    <property type="nucleotide sequence ID" value="XM_036500580.1"/>
</dbReference>
<dbReference type="GO" id="GO:0043235">
    <property type="term" value="C:receptor complex"/>
    <property type="evidence" value="ECO:0007669"/>
    <property type="project" value="TreeGrafter"/>
</dbReference>
<evidence type="ECO:0000256" key="16">
    <source>
        <dbReference type="SAM" id="Phobius"/>
    </source>
</evidence>
<evidence type="ECO:0000256" key="3">
    <source>
        <dbReference type="ARBA" id="ARBA00022679"/>
    </source>
</evidence>
<keyword evidence="10 16" id="KW-0472">Membrane</keyword>
<evidence type="ECO:0000256" key="13">
    <source>
        <dbReference type="ARBA" id="ARBA00051243"/>
    </source>
</evidence>
<dbReference type="GO" id="GO:0007169">
    <property type="term" value="P:cell surface receptor protein tyrosine kinase signaling pathway"/>
    <property type="evidence" value="ECO:0007669"/>
    <property type="project" value="TreeGrafter"/>
</dbReference>
<feature type="domain" description="Protein kinase" evidence="17">
    <location>
        <begin position="643"/>
        <end position="924"/>
    </location>
</feature>
<evidence type="ECO:0000256" key="1">
    <source>
        <dbReference type="ARBA" id="ARBA00004479"/>
    </source>
</evidence>
<keyword evidence="3" id="KW-0808">Transferase</keyword>
<dbReference type="Pfam" id="PF07714">
    <property type="entry name" value="PK_Tyr_Ser-Thr"/>
    <property type="match status" value="1"/>
</dbReference>
<proteinExistence type="predicted"/>
<dbReference type="PROSITE" id="PS50011">
    <property type="entry name" value="PROTEIN_KINASE_DOM"/>
    <property type="match status" value="1"/>
</dbReference>
<dbReference type="InterPro" id="IPR055162">
    <property type="entry name" value="RET_CRD"/>
</dbReference>
<evidence type="ECO:0000313" key="20">
    <source>
        <dbReference type="RefSeq" id="XP_036356471.1"/>
    </source>
</evidence>
<evidence type="ECO:0000256" key="7">
    <source>
        <dbReference type="ARBA" id="ARBA00022777"/>
    </source>
</evidence>
<evidence type="ECO:0000313" key="18">
    <source>
        <dbReference type="Proteomes" id="UP000515154"/>
    </source>
</evidence>
<dbReference type="AlphaFoldDB" id="A0A7E6ENF6"/>
<organism evidence="18 19">
    <name type="scientific">Octopus sinensis</name>
    <name type="common">East Asian common octopus</name>
    <dbReference type="NCBI Taxonomy" id="2607531"/>
    <lineage>
        <taxon>Eukaryota</taxon>
        <taxon>Metazoa</taxon>
        <taxon>Spiralia</taxon>
        <taxon>Lophotrochozoa</taxon>
        <taxon>Mollusca</taxon>
        <taxon>Cephalopoda</taxon>
        <taxon>Coleoidea</taxon>
        <taxon>Octopodiformes</taxon>
        <taxon>Octopoda</taxon>
        <taxon>Incirrata</taxon>
        <taxon>Octopodidae</taxon>
        <taxon>Octopus</taxon>
    </lineage>
</organism>
<feature type="transmembrane region" description="Helical" evidence="16">
    <location>
        <begin position="552"/>
        <end position="574"/>
    </location>
</feature>
<protein>
    <recommendedName>
        <fullName evidence="2">receptor protein-tyrosine kinase</fullName>
        <ecNumber evidence="2">2.7.10.1</ecNumber>
    </recommendedName>
</protein>
<dbReference type="InterPro" id="IPR011009">
    <property type="entry name" value="Kinase-like_dom_sf"/>
</dbReference>
<dbReference type="InterPro" id="IPR017441">
    <property type="entry name" value="Protein_kinase_ATP_BS"/>
</dbReference>
<keyword evidence="12" id="KW-0325">Glycoprotein</keyword>
<evidence type="ECO:0000256" key="9">
    <source>
        <dbReference type="ARBA" id="ARBA00022989"/>
    </source>
</evidence>
<dbReference type="RefSeq" id="XP_036356471.1">
    <property type="nucleotide sequence ID" value="XM_036500578.1"/>
</dbReference>
<keyword evidence="7 19" id="KW-0418">Kinase</keyword>
<comment type="catalytic activity">
    <reaction evidence="13">
        <text>L-tyrosyl-[protein] + ATP = O-phospho-L-tyrosyl-[protein] + ADP + H(+)</text>
        <dbReference type="Rhea" id="RHEA:10596"/>
        <dbReference type="Rhea" id="RHEA-COMP:10136"/>
        <dbReference type="Rhea" id="RHEA-COMP:20101"/>
        <dbReference type="ChEBI" id="CHEBI:15378"/>
        <dbReference type="ChEBI" id="CHEBI:30616"/>
        <dbReference type="ChEBI" id="CHEBI:46858"/>
        <dbReference type="ChEBI" id="CHEBI:61978"/>
        <dbReference type="ChEBI" id="CHEBI:456216"/>
        <dbReference type="EC" id="2.7.10.1"/>
    </reaction>
</comment>
<dbReference type="FunFam" id="1.10.510.10:FF:000190">
    <property type="entry name" value="Proto-oncogene tyrosine-protein kinase receptor Ret"/>
    <property type="match status" value="1"/>
</dbReference>
<evidence type="ECO:0000313" key="21">
    <source>
        <dbReference type="RefSeq" id="XP_036356472.1"/>
    </source>
</evidence>
<dbReference type="RefSeq" id="XP_036356470.1">
    <property type="nucleotide sequence ID" value="XM_036500577.1"/>
</dbReference>
<dbReference type="Gene3D" id="3.30.200.20">
    <property type="entry name" value="Phosphorylase Kinase, domain 1"/>
    <property type="match status" value="1"/>
</dbReference>
<evidence type="ECO:0000256" key="4">
    <source>
        <dbReference type="ARBA" id="ARBA00022692"/>
    </source>
</evidence>
<dbReference type="PRINTS" id="PR00109">
    <property type="entry name" value="TYRKINASE"/>
</dbReference>
<evidence type="ECO:0000256" key="10">
    <source>
        <dbReference type="ARBA" id="ARBA00023136"/>
    </source>
</evidence>
<dbReference type="PANTHER" id="PTHR24416">
    <property type="entry name" value="TYROSINE-PROTEIN KINASE RECEPTOR"/>
    <property type="match status" value="1"/>
</dbReference>
<keyword evidence="18" id="KW-1185">Reference proteome</keyword>
<evidence type="ECO:0000256" key="6">
    <source>
        <dbReference type="ARBA" id="ARBA00022741"/>
    </source>
</evidence>
<dbReference type="InterPro" id="IPR000719">
    <property type="entry name" value="Prot_kinase_dom"/>
</dbReference>
<dbReference type="PANTHER" id="PTHR24416:SF617">
    <property type="entry name" value="RET ONCOGENE, ISOFORM A"/>
    <property type="match status" value="1"/>
</dbReference>
<keyword evidence="6 14" id="KW-0547">Nucleotide-binding</keyword>
<evidence type="ECO:0000256" key="2">
    <source>
        <dbReference type="ARBA" id="ARBA00011902"/>
    </source>
</evidence>
<feature type="binding site" evidence="14">
    <location>
        <position position="677"/>
    </location>
    <ligand>
        <name>ATP</name>
        <dbReference type="ChEBI" id="CHEBI:30616"/>
    </ligand>
</feature>
<dbReference type="EC" id="2.7.10.1" evidence="2"/>
<dbReference type="Proteomes" id="UP000515154">
    <property type="component" value="Linkage group LG2"/>
</dbReference>
<dbReference type="SMART" id="SM00219">
    <property type="entry name" value="TyrKc"/>
    <property type="match status" value="1"/>
</dbReference>
<sequence>MHSIRDLSVIWPLLWAGCVCLYFPQATYRVHTQPWISDGSPLLKFYALRHSTDPREGHISYRVIRAVGHNTNTDYKSCFRITDSEWLSLKRSCSFLNQGVECSLRLTVLASLRHGLKNHKAHTTVTLIIDSNIETLSGEKNCQQKTNLSYEKYCFDEPDTMDYRVEACNHRLIFGRLVQTPSELNTQKRIDYNIISGKADQKTASEILTIDNTTSEMALNNIAALENAKKFNFTIRCTVSRQSVNGSYESLSYEKSVFLTVFSPTIYPEKKMTRFPRHAHLPVEKAPTLNTPQPIAREVFRNASQYSTIYTMPYDLQMKFKHPVYKLRDTTIFNVTEKTGIVYVKNTTELRKSVDKKFIFVYVQIYEKGEESVKKIETIVIKLEEGASFPGKCDGMCSKYTNERDCHENCGVGSVLGRCLWNAGEITMSKNYSTCRPNTETCPDYKCDELEAKNPKICPQDCTGTTPVGGLSGETNLGIMRAKGVCSCDAKYVCHCVPQPVIELNETKVIEPVEKFNKSEKPKSTLRTVDAVSNAVVQKNESDICDRICESAMATVFGCLVVICFSSFAVWWLVKKRRLRSDTLKHVGSVVSVSAAPSDYVGDQERQMHLHHYNYSCHKGPSDGFSVTTDQIDKKWGFPRKNLIIEEALGEGEFGMVMKAQAFNIDGKSGYTTVAVKMLKECASIAEFRDLWSEFNLLKEVNHPNVIRLLGVCAHRGPFYIIVEYCQHGSLKNFLRKHRQAACNRTARTPEEIKAELSVILTTRDLLSFAWQVCKGMRYLCQMKLVHRDLAARNVLMASGNLIKISDFGLTRDIYEADAYMKKSKGRIPVKWMAPESLYAQVYTSKSDVWSFGVLLWEIITMGANPYPGIPPERLFSLLKTGYRMDRPENCSDEIYAIMQKCWKTEPAQRPSFGDLADILDRLLQERTGYLQMDGFLKKNERGNGFSTPNNKRRGHHPHVKDIEDQDRSIHPTDINAYLMPVVHDYANRRDIAESLKSEPETYELKHTKNTAAK</sequence>
<evidence type="ECO:0000256" key="11">
    <source>
        <dbReference type="ARBA" id="ARBA00023137"/>
    </source>
</evidence>
<keyword evidence="4 16" id="KW-0812">Transmembrane</keyword>
<feature type="region of interest" description="Disordered" evidence="15">
    <location>
        <begin position="941"/>
        <end position="968"/>
    </location>
</feature>
<keyword evidence="8 14" id="KW-0067">ATP-binding</keyword>
<dbReference type="PROSITE" id="PS00109">
    <property type="entry name" value="PROTEIN_KINASE_TYR"/>
    <property type="match status" value="1"/>
</dbReference>
<accession>A0A7E6ENF6</accession>
<evidence type="ECO:0000256" key="12">
    <source>
        <dbReference type="ARBA" id="ARBA00023180"/>
    </source>
</evidence>
<keyword evidence="5" id="KW-0732">Signal</keyword>
<dbReference type="GO" id="GO:0005886">
    <property type="term" value="C:plasma membrane"/>
    <property type="evidence" value="ECO:0007669"/>
    <property type="project" value="TreeGrafter"/>
</dbReference>
<dbReference type="InterPro" id="IPR001245">
    <property type="entry name" value="Ser-Thr/Tyr_kinase_cat_dom"/>
</dbReference>
<dbReference type="PROSITE" id="PS51257">
    <property type="entry name" value="PROKAR_LIPOPROTEIN"/>
    <property type="match status" value="1"/>
</dbReference>
<keyword evidence="9 16" id="KW-1133">Transmembrane helix</keyword>
<dbReference type="GO" id="GO:0005524">
    <property type="term" value="F:ATP binding"/>
    <property type="evidence" value="ECO:0007669"/>
    <property type="project" value="UniProtKB-UniRule"/>
</dbReference>
<gene>
    <name evidence="19 20 21 22" type="primary">LOC115227037</name>
</gene>
<dbReference type="RefSeq" id="XP_036356472.1">
    <property type="nucleotide sequence ID" value="XM_036500579.1"/>
</dbReference>
<evidence type="ECO:0000256" key="5">
    <source>
        <dbReference type="ARBA" id="ARBA00022729"/>
    </source>
</evidence>
<evidence type="ECO:0000313" key="19">
    <source>
        <dbReference type="RefSeq" id="XP_036356470.1"/>
    </source>
</evidence>
<keyword evidence="11" id="KW-0829">Tyrosine-protein kinase</keyword>
<dbReference type="InterPro" id="IPR008266">
    <property type="entry name" value="Tyr_kinase_AS"/>
</dbReference>
<dbReference type="GO" id="GO:0004714">
    <property type="term" value="F:transmembrane receptor protein tyrosine kinase activity"/>
    <property type="evidence" value="ECO:0007669"/>
    <property type="project" value="UniProtKB-EC"/>
</dbReference>
<evidence type="ECO:0000256" key="14">
    <source>
        <dbReference type="PROSITE-ProRule" id="PRU10141"/>
    </source>
</evidence>
<dbReference type="Pfam" id="PF22540">
    <property type="entry name" value="RET_CRD"/>
    <property type="match status" value="1"/>
</dbReference>
<dbReference type="InterPro" id="IPR020635">
    <property type="entry name" value="Tyr_kinase_cat_dom"/>
</dbReference>
<name>A0A7E6ENF6_9MOLL</name>
<dbReference type="Gene3D" id="1.10.510.10">
    <property type="entry name" value="Transferase(Phosphotransferase) domain 1"/>
    <property type="match status" value="1"/>
</dbReference>
<keyword evidence="19 20" id="KW-0675">Receptor</keyword>
<dbReference type="KEGG" id="osn:115227037"/>
<comment type="subcellular location">
    <subcellularLocation>
        <location evidence="1">Membrane</location>
        <topology evidence="1">Single-pass type I membrane protein</topology>
    </subcellularLocation>
</comment>